<evidence type="ECO:0000313" key="1">
    <source>
        <dbReference type="EMBL" id="VEA99073.1"/>
    </source>
</evidence>
<accession>A0A447RGX7</accession>
<name>A0A447RGX7_KLEPN</name>
<dbReference type="AlphaFoldDB" id="A0A447RGX7"/>
<proteinExistence type="predicted"/>
<protein>
    <submittedName>
        <fullName evidence="1">Regulatory protein</fullName>
    </submittedName>
</protein>
<reference evidence="1 2" key="1">
    <citation type="submission" date="2018-12" db="EMBL/GenBank/DDBJ databases">
        <authorList>
            <consortium name="Pathogen Informatics"/>
        </authorList>
    </citation>
    <scope>NUCLEOTIDE SEQUENCE [LARGE SCALE GENOMIC DNA]</scope>
    <source>
        <strain evidence="1 2">NCTC13635</strain>
    </source>
</reference>
<gene>
    <name evidence="1" type="ORF">NCTC13635_00281</name>
</gene>
<evidence type="ECO:0000313" key="2">
    <source>
        <dbReference type="Proteomes" id="UP000282433"/>
    </source>
</evidence>
<sequence>MLQIADSGRNGAGNEYKTCIVIRCGKAGRAVEGDPGRAIMNNSIVLPQDTIDRIETAIRELDYRGQ</sequence>
<organism evidence="1 2">
    <name type="scientific">Klebsiella pneumoniae</name>
    <dbReference type="NCBI Taxonomy" id="573"/>
    <lineage>
        <taxon>Bacteria</taxon>
        <taxon>Pseudomonadati</taxon>
        <taxon>Pseudomonadota</taxon>
        <taxon>Gammaproteobacteria</taxon>
        <taxon>Enterobacterales</taxon>
        <taxon>Enterobacteriaceae</taxon>
        <taxon>Klebsiella/Raoultella group</taxon>
        <taxon>Klebsiella</taxon>
        <taxon>Klebsiella pneumoniae complex</taxon>
    </lineage>
</organism>
<dbReference type="EMBL" id="LR134162">
    <property type="protein sequence ID" value="VEA99073.1"/>
    <property type="molecule type" value="Genomic_DNA"/>
</dbReference>
<dbReference type="Proteomes" id="UP000282433">
    <property type="component" value="Chromosome"/>
</dbReference>